<sequence>MSKFNKITIFGFADAKEGDRVWKDAFETAKLLAENGYTIVNGGGPGVMKAATLGAHAGGGKAIGISFYPKDAPLFEGRDRTNLIDEEIVTEHYLERTMKLLDAGDVYITFKGGTGTLSEFGMAWGLARLYFGHHKPFILYGEFWRDMLAAFEKNMYIRGEEMKVYRIADSPEEVLKEIRRLEADNDGPAAVY</sequence>
<dbReference type="Gene3D" id="3.40.50.450">
    <property type="match status" value="1"/>
</dbReference>
<dbReference type="InterPro" id="IPR041164">
    <property type="entry name" value="LDcluster4"/>
</dbReference>
<organism evidence="1 2">
    <name type="scientific">candidate division Kazan bacterium GW2011_GWB1_52_7</name>
    <dbReference type="NCBI Taxonomy" id="1620414"/>
    <lineage>
        <taxon>Bacteria</taxon>
        <taxon>Bacteria division Kazan-3B-28</taxon>
    </lineage>
</organism>
<dbReference type="InterPro" id="IPR052341">
    <property type="entry name" value="LOG_family_nucleotidases"/>
</dbReference>
<dbReference type="EMBL" id="LCRB01000004">
    <property type="protein sequence ID" value="KKW26565.1"/>
    <property type="molecule type" value="Genomic_DNA"/>
</dbReference>
<evidence type="ECO:0000313" key="2">
    <source>
        <dbReference type="Proteomes" id="UP000034913"/>
    </source>
</evidence>
<accession>A0A0G1X6T7</accession>
<dbReference type="PANTHER" id="PTHR43393:SF3">
    <property type="entry name" value="LYSINE DECARBOXYLASE-LIKE PROTEIN"/>
    <property type="match status" value="1"/>
</dbReference>
<dbReference type="GO" id="GO:0005829">
    <property type="term" value="C:cytosol"/>
    <property type="evidence" value="ECO:0007669"/>
    <property type="project" value="TreeGrafter"/>
</dbReference>
<proteinExistence type="predicted"/>
<comment type="caution">
    <text evidence="1">The sequence shown here is derived from an EMBL/GenBank/DDBJ whole genome shotgun (WGS) entry which is preliminary data.</text>
</comment>
<dbReference type="PANTHER" id="PTHR43393">
    <property type="entry name" value="CYTOKININ RIBOSIDE 5'-MONOPHOSPHATE PHOSPHORIBOHYDROLASE"/>
    <property type="match status" value="1"/>
</dbReference>
<reference evidence="1 2" key="1">
    <citation type="journal article" date="2015" name="Nature">
        <title>rRNA introns, odd ribosomes, and small enigmatic genomes across a large radiation of phyla.</title>
        <authorList>
            <person name="Brown C.T."/>
            <person name="Hug L.A."/>
            <person name="Thomas B.C."/>
            <person name="Sharon I."/>
            <person name="Castelle C.J."/>
            <person name="Singh A."/>
            <person name="Wilkins M.J."/>
            <person name="Williams K.H."/>
            <person name="Banfield J.F."/>
        </authorList>
    </citation>
    <scope>NUCLEOTIDE SEQUENCE [LARGE SCALE GENOMIC DNA]</scope>
</reference>
<gene>
    <name evidence="1" type="ORF">VF00_C0004G0009</name>
</gene>
<name>A0A0G1X6T7_UNCK3</name>
<evidence type="ECO:0008006" key="3">
    <source>
        <dbReference type="Google" id="ProtNLM"/>
    </source>
</evidence>
<protein>
    <recommendedName>
        <fullName evidence="3">Rossmann fold nucleotide-binding protein</fullName>
    </recommendedName>
</protein>
<dbReference type="Proteomes" id="UP000034913">
    <property type="component" value="Unassembled WGS sequence"/>
</dbReference>
<dbReference type="SUPFAM" id="SSF102405">
    <property type="entry name" value="MCP/YpsA-like"/>
    <property type="match status" value="1"/>
</dbReference>
<dbReference type="AlphaFoldDB" id="A0A0G1X6T7"/>
<dbReference type="Pfam" id="PF18306">
    <property type="entry name" value="LDcluster4"/>
    <property type="match status" value="1"/>
</dbReference>
<evidence type="ECO:0000313" key="1">
    <source>
        <dbReference type="EMBL" id="KKW26565.1"/>
    </source>
</evidence>